<reference evidence="3" key="1">
    <citation type="submission" date="2022-10" db="EMBL/GenBank/DDBJ databases">
        <title>Catenovulum adriacola sp. nov. isolated in the Harbour of Susak.</title>
        <authorList>
            <person name="Schoch T."/>
            <person name="Reich S.J."/>
            <person name="Stoeferle S."/>
            <person name="Flaiz M."/>
            <person name="Kazda M."/>
            <person name="Riedel C.U."/>
            <person name="Duerre P."/>
        </authorList>
    </citation>
    <scope>NUCLEOTIDE SEQUENCE</scope>
    <source>
        <strain evidence="3">TS8</strain>
    </source>
</reference>
<feature type="chain" id="PRO_5045543849" description="YfdX protein" evidence="2">
    <location>
        <begin position="24"/>
        <end position="395"/>
    </location>
</feature>
<evidence type="ECO:0000256" key="1">
    <source>
        <dbReference type="SAM" id="MobiDB-lite"/>
    </source>
</evidence>
<keyword evidence="2" id="KW-0732">Signal</keyword>
<protein>
    <recommendedName>
        <fullName evidence="5">YfdX protein</fullName>
    </recommendedName>
</protein>
<feature type="signal peptide" evidence="2">
    <location>
        <begin position="1"/>
        <end position="23"/>
    </location>
</feature>
<dbReference type="RefSeq" id="WP_268074266.1">
    <property type="nucleotide sequence ID" value="NZ_CP109965.1"/>
</dbReference>
<keyword evidence="4" id="KW-1185">Reference proteome</keyword>
<evidence type="ECO:0000313" key="4">
    <source>
        <dbReference type="Proteomes" id="UP001163726"/>
    </source>
</evidence>
<proteinExistence type="predicted"/>
<name>A0ABY7AKA0_9ALTE</name>
<feature type="compositionally biased region" description="Polar residues" evidence="1">
    <location>
        <begin position="381"/>
        <end position="395"/>
    </location>
</feature>
<dbReference type="Proteomes" id="UP001163726">
    <property type="component" value="Chromosome"/>
</dbReference>
<gene>
    <name evidence="3" type="ORF">OLW01_12585</name>
</gene>
<dbReference type="PROSITE" id="PS51257">
    <property type="entry name" value="PROKAR_LIPOPROTEIN"/>
    <property type="match status" value="1"/>
</dbReference>
<evidence type="ECO:0008006" key="5">
    <source>
        <dbReference type="Google" id="ProtNLM"/>
    </source>
</evidence>
<organism evidence="3 4">
    <name type="scientific">Catenovulum adriaticum</name>
    <dbReference type="NCBI Taxonomy" id="2984846"/>
    <lineage>
        <taxon>Bacteria</taxon>
        <taxon>Pseudomonadati</taxon>
        <taxon>Pseudomonadota</taxon>
        <taxon>Gammaproteobacteria</taxon>
        <taxon>Alteromonadales</taxon>
        <taxon>Alteromonadaceae</taxon>
        <taxon>Catenovulum</taxon>
    </lineage>
</organism>
<sequence>MKTLPIVLSGLFLLSACSSNKLATTGVEDLAKQQALKSDMTPGQAVADARKSMDKAVQDKLAFYTPLHFKNAQESLTYIEKLQNGQASEDDMSTELAIITTAFKTKEFLNSGYQAKALIEQVLADSLAHKQVLDELDSKKEYPKTYGQTVDELTDLFKLIEQNEVEKARKEEADLLADMTRLEINTLIKRNVTPAQLVLDKAEDNDADDYAEKTFEQAEQSIEQAIAFINKNYRQRTEVTQVGKGALVAAQRAFNIGQESQSMVKLNEEEAEQKALEIESLIKVVRTAMQVEDIEGLPIKEQAAELAALASTGYTPPVTIDDNQADNANEAEKASTGSTEDSVLTPLDTSFLKPFEPNTPASEQEGPAEESTADQEGATETGPQTETSSDLEPVN</sequence>
<evidence type="ECO:0000256" key="2">
    <source>
        <dbReference type="SAM" id="SignalP"/>
    </source>
</evidence>
<feature type="region of interest" description="Disordered" evidence="1">
    <location>
        <begin position="328"/>
        <end position="395"/>
    </location>
</feature>
<dbReference type="EMBL" id="CP109965">
    <property type="protein sequence ID" value="WAJ69967.1"/>
    <property type="molecule type" value="Genomic_DNA"/>
</dbReference>
<evidence type="ECO:0000313" key="3">
    <source>
        <dbReference type="EMBL" id="WAJ69967.1"/>
    </source>
</evidence>
<accession>A0ABY7AKA0</accession>